<protein>
    <recommendedName>
        <fullName evidence="1">Transposase-associated domain-containing protein</fullName>
    </recommendedName>
</protein>
<reference evidence="2 3" key="1">
    <citation type="journal article" date="2015" name="Sci. Rep.">
        <title>The power of single molecule real-time sequencing technology in the de novo assembly of a eukaryotic genome.</title>
        <authorList>
            <person name="Sakai H."/>
            <person name="Naito K."/>
            <person name="Ogiso-Tanaka E."/>
            <person name="Takahashi Y."/>
            <person name="Iseki K."/>
            <person name="Muto C."/>
            <person name="Satou K."/>
            <person name="Teruya K."/>
            <person name="Shiroma A."/>
            <person name="Shimoji M."/>
            <person name="Hirano T."/>
            <person name="Itoh T."/>
            <person name="Kaga A."/>
            <person name="Tomooka N."/>
        </authorList>
    </citation>
    <scope>NUCLEOTIDE SEQUENCE [LARGE SCALE GENOMIC DNA]</scope>
    <source>
        <strain evidence="3">cv. Shumari</strain>
    </source>
</reference>
<proteinExistence type="predicted"/>
<evidence type="ECO:0000259" key="1">
    <source>
        <dbReference type="Pfam" id="PF13963"/>
    </source>
</evidence>
<organism evidence="2 3">
    <name type="scientific">Vigna angularis var. angularis</name>
    <dbReference type="NCBI Taxonomy" id="157739"/>
    <lineage>
        <taxon>Eukaryota</taxon>
        <taxon>Viridiplantae</taxon>
        <taxon>Streptophyta</taxon>
        <taxon>Embryophyta</taxon>
        <taxon>Tracheophyta</taxon>
        <taxon>Spermatophyta</taxon>
        <taxon>Magnoliopsida</taxon>
        <taxon>eudicotyledons</taxon>
        <taxon>Gunneridae</taxon>
        <taxon>Pentapetalae</taxon>
        <taxon>rosids</taxon>
        <taxon>fabids</taxon>
        <taxon>Fabales</taxon>
        <taxon>Fabaceae</taxon>
        <taxon>Papilionoideae</taxon>
        <taxon>50 kb inversion clade</taxon>
        <taxon>NPAAA clade</taxon>
        <taxon>indigoferoid/millettioid clade</taxon>
        <taxon>Phaseoleae</taxon>
        <taxon>Vigna</taxon>
    </lineage>
</organism>
<dbReference type="Proteomes" id="UP000291084">
    <property type="component" value="Chromosome 5"/>
</dbReference>
<feature type="non-terminal residue" evidence="2">
    <location>
        <position position="129"/>
    </location>
</feature>
<dbReference type="AlphaFoldDB" id="A0A0S3S7A4"/>
<feature type="domain" description="Transposase-associated" evidence="1">
    <location>
        <begin position="8"/>
        <end position="88"/>
    </location>
</feature>
<dbReference type="InterPro" id="IPR029480">
    <property type="entry name" value="Transpos_assoc"/>
</dbReference>
<dbReference type="EMBL" id="AP015038">
    <property type="protein sequence ID" value="BAT88721.1"/>
    <property type="molecule type" value="Genomic_DNA"/>
</dbReference>
<gene>
    <name evidence="2" type="primary">Vigan.05G230400</name>
    <name evidence="2" type="ORF">VIGAN_05230400</name>
</gene>
<evidence type="ECO:0000313" key="3">
    <source>
        <dbReference type="Proteomes" id="UP000291084"/>
    </source>
</evidence>
<name>A0A0S3S7A4_PHAAN</name>
<sequence>MDHAQPNRSWMYDTCHRGRGALKESFVVGVEEFISKACEQQRYRRDGGLRCPCLKCDCTKILHERVVKVHLYKNGFKPNYFIWEDHGEIMPEDHVQNHDSSMAVETEGGQINQFQTMEDMVHDALRQNE</sequence>
<dbReference type="Pfam" id="PF13963">
    <property type="entry name" value="Transpos_assoc"/>
    <property type="match status" value="1"/>
</dbReference>
<evidence type="ECO:0000313" key="2">
    <source>
        <dbReference type="EMBL" id="BAT88721.1"/>
    </source>
</evidence>
<keyword evidence="3" id="KW-1185">Reference proteome</keyword>
<accession>A0A0S3S7A4</accession>